<evidence type="ECO:0008006" key="8">
    <source>
        <dbReference type="Google" id="ProtNLM"/>
    </source>
</evidence>
<keyword evidence="7" id="KW-1185">Reference proteome</keyword>
<evidence type="ECO:0000256" key="2">
    <source>
        <dbReference type="ARBA" id="ARBA00023002"/>
    </source>
</evidence>
<organism evidence="6 7">
    <name type="scientific">Anopheles minimus</name>
    <dbReference type="NCBI Taxonomy" id="112268"/>
    <lineage>
        <taxon>Eukaryota</taxon>
        <taxon>Metazoa</taxon>
        <taxon>Ecdysozoa</taxon>
        <taxon>Arthropoda</taxon>
        <taxon>Hexapoda</taxon>
        <taxon>Insecta</taxon>
        <taxon>Pterygota</taxon>
        <taxon>Neoptera</taxon>
        <taxon>Endopterygota</taxon>
        <taxon>Diptera</taxon>
        <taxon>Nematocera</taxon>
        <taxon>Culicoidea</taxon>
        <taxon>Culicidae</taxon>
        <taxon>Anophelinae</taxon>
        <taxon>Anopheles</taxon>
    </lineage>
</organism>
<dbReference type="InterPro" id="IPR006108">
    <property type="entry name" value="3HC_DH_C"/>
</dbReference>
<dbReference type="SUPFAM" id="SSF51735">
    <property type="entry name" value="NAD(P)-binding Rossmann-fold domains"/>
    <property type="match status" value="1"/>
</dbReference>
<reference evidence="6" key="2">
    <citation type="submission" date="2020-05" db="UniProtKB">
        <authorList>
            <consortium name="EnsemblMetazoa"/>
        </authorList>
    </citation>
    <scope>IDENTIFICATION</scope>
    <source>
        <strain evidence="6">MINIMUS1</strain>
    </source>
</reference>
<evidence type="ECO:0000259" key="5">
    <source>
        <dbReference type="Pfam" id="PF13302"/>
    </source>
</evidence>
<dbReference type="FunFam" id="3.40.50.720:FF:000356">
    <property type="entry name" value="Lambda-crystallin homolog"/>
    <property type="match status" value="1"/>
</dbReference>
<feature type="domain" description="3-hydroxyacyl-CoA dehydrogenase NAD binding" evidence="4">
    <location>
        <begin position="9"/>
        <end position="187"/>
    </location>
</feature>
<dbReference type="Pfam" id="PF02737">
    <property type="entry name" value="3HCDH_N"/>
    <property type="match status" value="1"/>
</dbReference>
<dbReference type="AlphaFoldDB" id="A0A182WJE0"/>
<dbReference type="STRING" id="112268.A0A182WJE0"/>
<dbReference type="InterPro" id="IPR008927">
    <property type="entry name" value="6-PGluconate_DH-like_C_sf"/>
</dbReference>
<dbReference type="InterPro" id="IPR036291">
    <property type="entry name" value="NAD(P)-bd_dom_sf"/>
</dbReference>
<dbReference type="Gene3D" id="3.40.50.720">
    <property type="entry name" value="NAD(P)-binding Rossmann-like Domain"/>
    <property type="match status" value="1"/>
</dbReference>
<name>A0A182WJE0_9DIPT</name>
<dbReference type="InterPro" id="IPR013328">
    <property type="entry name" value="6PGD_dom2"/>
</dbReference>
<proteinExistence type="inferred from homology"/>
<dbReference type="SUPFAM" id="SSF48179">
    <property type="entry name" value="6-phosphogluconate dehydrogenase C-terminal domain-like"/>
    <property type="match status" value="1"/>
</dbReference>
<dbReference type="InterPro" id="IPR006176">
    <property type="entry name" value="3-OHacyl-CoA_DH_NAD-bd"/>
</dbReference>
<dbReference type="VEuPathDB" id="VectorBase:AMIN010494"/>
<evidence type="ECO:0000313" key="7">
    <source>
        <dbReference type="Proteomes" id="UP000075920"/>
    </source>
</evidence>
<dbReference type="GO" id="GO:0016747">
    <property type="term" value="F:acyltransferase activity, transferring groups other than amino-acyl groups"/>
    <property type="evidence" value="ECO:0007669"/>
    <property type="project" value="InterPro"/>
</dbReference>
<dbReference type="Gene3D" id="3.40.630.30">
    <property type="match status" value="1"/>
</dbReference>
<feature type="domain" description="N-acetyltransferase" evidence="5">
    <location>
        <begin position="322"/>
        <end position="473"/>
    </location>
</feature>
<dbReference type="InterPro" id="IPR016181">
    <property type="entry name" value="Acyl_CoA_acyltransferase"/>
</dbReference>
<keyword evidence="2" id="KW-0560">Oxidoreductase</keyword>
<dbReference type="Pfam" id="PF00725">
    <property type="entry name" value="3HCDH"/>
    <property type="match status" value="1"/>
</dbReference>
<dbReference type="EnsemblMetazoa" id="AMIN010494-RA">
    <property type="protein sequence ID" value="AMIN010494-PA"/>
    <property type="gene ID" value="AMIN010494"/>
</dbReference>
<evidence type="ECO:0000259" key="4">
    <source>
        <dbReference type="Pfam" id="PF02737"/>
    </source>
</evidence>
<reference evidence="7" key="1">
    <citation type="submission" date="2013-03" db="EMBL/GenBank/DDBJ databases">
        <title>The Genome Sequence of Anopheles minimus MINIMUS1.</title>
        <authorList>
            <consortium name="The Broad Institute Genomics Platform"/>
            <person name="Neafsey D.E."/>
            <person name="Walton C."/>
            <person name="Walker B."/>
            <person name="Young S.K."/>
            <person name="Zeng Q."/>
            <person name="Gargeya S."/>
            <person name="Fitzgerald M."/>
            <person name="Haas B."/>
            <person name="Abouelleil A."/>
            <person name="Allen A.W."/>
            <person name="Alvarado L."/>
            <person name="Arachchi H.M."/>
            <person name="Berlin A.M."/>
            <person name="Chapman S.B."/>
            <person name="Gainer-Dewar J."/>
            <person name="Goldberg J."/>
            <person name="Griggs A."/>
            <person name="Gujja S."/>
            <person name="Hansen M."/>
            <person name="Howarth C."/>
            <person name="Imamovic A."/>
            <person name="Ireland A."/>
            <person name="Larimer J."/>
            <person name="McCowan C."/>
            <person name="Murphy C."/>
            <person name="Pearson M."/>
            <person name="Poon T.W."/>
            <person name="Priest M."/>
            <person name="Roberts A."/>
            <person name="Saif S."/>
            <person name="Shea T."/>
            <person name="Sisk P."/>
            <person name="Sykes S."/>
            <person name="Wortman J."/>
            <person name="Nusbaum C."/>
            <person name="Birren B."/>
        </authorList>
    </citation>
    <scope>NUCLEOTIDE SEQUENCE [LARGE SCALE GENOMIC DNA]</scope>
    <source>
        <strain evidence="7">MINIMUS1</strain>
    </source>
</reference>
<dbReference type="InterPro" id="IPR000182">
    <property type="entry name" value="GNAT_dom"/>
</dbReference>
<feature type="domain" description="3-hydroxyacyl-CoA dehydrogenase C-terminal" evidence="3">
    <location>
        <begin position="193"/>
        <end position="282"/>
    </location>
</feature>
<dbReference type="Gene3D" id="1.10.1040.10">
    <property type="entry name" value="N-(1-d-carboxylethyl)-l-norvaline Dehydrogenase, domain 2"/>
    <property type="match status" value="1"/>
</dbReference>
<dbReference type="Pfam" id="PF13302">
    <property type="entry name" value="Acetyltransf_3"/>
    <property type="match status" value="1"/>
</dbReference>
<comment type="similarity">
    <text evidence="1">Belongs to the 3-hydroxyacyl-CoA dehydrogenase family.</text>
</comment>
<evidence type="ECO:0000256" key="1">
    <source>
        <dbReference type="ARBA" id="ARBA00009463"/>
    </source>
</evidence>
<evidence type="ECO:0000259" key="3">
    <source>
        <dbReference type="Pfam" id="PF00725"/>
    </source>
</evidence>
<accession>A0A182WJE0</accession>
<dbReference type="PANTHER" id="PTHR48075">
    <property type="entry name" value="3-HYDROXYACYL-COA DEHYDROGENASE FAMILY PROTEIN"/>
    <property type="match status" value="1"/>
</dbReference>
<dbReference type="GO" id="GO:0070403">
    <property type="term" value="F:NAD+ binding"/>
    <property type="evidence" value="ECO:0007669"/>
    <property type="project" value="InterPro"/>
</dbReference>
<dbReference type="Proteomes" id="UP000075920">
    <property type="component" value="Unassembled WGS sequence"/>
</dbReference>
<evidence type="ECO:0000313" key="6">
    <source>
        <dbReference type="EnsemblMetazoa" id="AMIN010494-PA"/>
    </source>
</evidence>
<dbReference type="GO" id="GO:0050104">
    <property type="term" value="F:L-gulonate 3-dehydrogenase activity"/>
    <property type="evidence" value="ECO:0007669"/>
    <property type="project" value="TreeGrafter"/>
</dbReference>
<protein>
    <recommendedName>
        <fullName evidence="8">N-acetyltransferase domain-containing protein</fullName>
    </recommendedName>
</protein>
<dbReference type="GO" id="GO:0006631">
    <property type="term" value="P:fatty acid metabolic process"/>
    <property type="evidence" value="ECO:0007669"/>
    <property type="project" value="InterPro"/>
</dbReference>
<dbReference type="PANTHER" id="PTHR48075:SF1">
    <property type="entry name" value="LAMBDA-CRYSTALLIN HOMOLOG"/>
    <property type="match status" value="1"/>
</dbReference>
<sequence>MASKMKKEKVAIIGSGLIGRSWAMLFAGVGYQVTIYDIIPDIVQKALKETKQELDNIEKQGLLRGSLSAAEQFACISGTDNLKDAITGAIYVQECVPERLDIKKKLYTEVDGLVGPNTILASSTSTFMPSLFSEDMKHRAQVLVAHPVNPPYYVPLVEIVPAPWTKPEYTAKARELMTEIGQKPVTLSRQIEGFALNRIQYAILNETWRLVADGILSVKDIDVVMSEGLGMRYAFLGPLETAHLNAEGMLNYCDRYCNTIYAVSQTMGPTPRMEGKVAEQVAKELEEMVPIDKLPERRAWRDACYEVTMKLNEHIQIIGNSVILVPYESKHVEKYHQWMKSEELQELTASEPLSIEEEYEMQNSWRNDEDKCTFLILDRKCYEQTQDEIEALVGDTNIFIQPNTEDDPSLDRVVGEIEIMIAEPAARGKRFGWEATLLMLLYGVEHLHLRHYIAITKDTNMRAMKMFERMKFRETKRTAVFHEISFGRAIEEDWIAWLKSELGSYTIKPYP</sequence>
<dbReference type="FunFam" id="3.40.630.30:FF:000289">
    <property type="entry name" value="Predicted protein"/>
    <property type="match status" value="1"/>
</dbReference>
<dbReference type="SUPFAM" id="SSF55729">
    <property type="entry name" value="Acyl-CoA N-acyltransferases (Nat)"/>
    <property type="match status" value="1"/>
</dbReference>